<accession>B5XQ78</accession>
<evidence type="ECO:0000313" key="2">
    <source>
        <dbReference type="Proteomes" id="UP000001734"/>
    </source>
</evidence>
<dbReference type="Proteomes" id="UP000001734">
    <property type="component" value="Chromosome"/>
</dbReference>
<evidence type="ECO:0000313" key="1">
    <source>
        <dbReference type="EMBL" id="ACI08580.1"/>
    </source>
</evidence>
<organism evidence="1 2">
    <name type="scientific">Klebsiella variicola (strain 342)</name>
    <name type="common">Klebsiella pneumoniae</name>
    <dbReference type="NCBI Taxonomy" id="507522"/>
    <lineage>
        <taxon>Bacteria</taxon>
        <taxon>Pseudomonadati</taxon>
        <taxon>Pseudomonadota</taxon>
        <taxon>Gammaproteobacteria</taxon>
        <taxon>Enterobacterales</taxon>
        <taxon>Enterobacteriaceae</taxon>
        <taxon>Klebsiella/Raoultella group</taxon>
        <taxon>Klebsiella</taxon>
        <taxon>Klebsiella pneumoniae complex</taxon>
    </lineage>
</organism>
<dbReference type="EMBL" id="CP000964">
    <property type="protein sequence ID" value="ACI08580.1"/>
    <property type="molecule type" value="Genomic_DNA"/>
</dbReference>
<dbReference type="HOGENOM" id="CLU_218351_0_0_6"/>
<dbReference type="KEGG" id="kpe:KPK_1982"/>
<proteinExistence type="predicted"/>
<sequence>MRNYWQEYQLSKMRSNFLRTAAAVTGDKEKRKVKTENETAIPF</sequence>
<protein>
    <submittedName>
        <fullName evidence="1">Uncharacterized protein</fullName>
    </submittedName>
</protein>
<reference evidence="1 2" key="1">
    <citation type="journal article" date="2008" name="PLoS Genet.">
        <title>Complete genome sequence of the N2-fixing broad host range endophyte Klebsiella pneumoniae 342 and virulence predictions verified in mice.</title>
        <authorList>
            <person name="Fouts D.E."/>
            <person name="Tyler H.L."/>
            <person name="DeBoy R.T."/>
            <person name="Daugherty S."/>
            <person name="Ren Q."/>
            <person name="Badger J.H."/>
            <person name="Durkin A.S."/>
            <person name="Huot H."/>
            <person name="Shrivastava S."/>
            <person name="Kothari S."/>
            <person name="Dodson R.J."/>
            <person name="Mohamoud Y."/>
            <person name="Khouri H."/>
            <person name="Roesch L.F."/>
            <person name="Krogfelt K.A."/>
            <person name="Struve C."/>
            <person name="Triplett E.W."/>
            <person name="Methe B.A."/>
        </authorList>
    </citation>
    <scope>NUCLEOTIDE SEQUENCE [LARGE SCALE GENOMIC DNA]</scope>
    <source>
        <strain evidence="1 2">342</strain>
    </source>
</reference>
<name>B5XQ78_KLEV3</name>
<gene>
    <name evidence="1" type="ordered locus">KPK_1982</name>
</gene>
<dbReference type="BioCyc" id="KPNE507522:GI0B-1976-MONOMER"/>
<dbReference type="AlphaFoldDB" id="B5XQ78"/>